<comment type="caution">
    <text evidence="1">The sequence shown here is derived from an EMBL/GenBank/DDBJ whole genome shotgun (WGS) entry which is preliminary data.</text>
</comment>
<accession>A0A0I9U385</accession>
<dbReference type="STRING" id="1202450.B586_01255"/>
<dbReference type="AlphaFoldDB" id="A0A0I9U385"/>
<protein>
    <submittedName>
        <fullName evidence="1">Uncharacterized protein</fullName>
    </submittedName>
</protein>
<dbReference type="PATRIC" id="fig|29311.18.peg.3766"/>
<reference evidence="1 2" key="1">
    <citation type="submission" date="2015-05" db="EMBL/GenBank/DDBJ databases">
        <title>Genome sequence of Mycobacterium haemophilum.</title>
        <authorList>
            <person name="Greninger A.L."/>
            <person name="Cunningham G."/>
            <person name="Miller S."/>
        </authorList>
    </citation>
    <scope>NUCLEOTIDE SEQUENCE [LARGE SCALE GENOMIC DNA]</scope>
    <source>
        <strain evidence="2">UC1</strain>
    </source>
</reference>
<evidence type="ECO:0000313" key="1">
    <source>
        <dbReference type="EMBL" id="KLO36536.1"/>
    </source>
</evidence>
<sequence length="104" mass="11069">MSCTIPVGQRLGKQRAGLPDRYARRATGLLWGQRVGSLSYFLDFGCQADELRALLTVADIVIEGSRPAALVRRRLGPDDSAGLRAPGVTATGPACCEADGPAWR</sequence>
<keyword evidence="2" id="KW-1185">Reference proteome</keyword>
<dbReference type="Proteomes" id="UP000036334">
    <property type="component" value="Unassembled WGS sequence"/>
</dbReference>
<dbReference type="EMBL" id="LDPR01000008">
    <property type="protein sequence ID" value="KLO36536.1"/>
    <property type="molecule type" value="Genomic_DNA"/>
</dbReference>
<organism evidence="1 2">
    <name type="scientific">Mycobacterium haemophilum</name>
    <dbReference type="NCBI Taxonomy" id="29311"/>
    <lineage>
        <taxon>Bacteria</taxon>
        <taxon>Bacillati</taxon>
        <taxon>Actinomycetota</taxon>
        <taxon>Actinomycetes</taxon>
        <taxon>Mycobacteriales</taxon>
        <taxon>Mycobacteriaceae</taxon>
        <taxon>Mycobacterium</taxon>
    </lineage>
</organism>
<evidence type="ECO:0000313" key="2">
    <source>
        <dbReference type="Proteomes" id="UP000036334"/>
    </source>
</evidence>
<name>A0A0I9U385_9MYCO</name>
<proteinExistence type="predicted"/>
<gene>
    <name evidence="1" type="ORF">ABH38_11145</name>
</gene>